<name>A0ABV9PYU3_9BACL</name>
<evidence type="ECO:0000313" key="2">
    <source>
        <dbReference type="EMBL" id="MFC4766618.1"/>
    </source>
</evidence>
<keyword evidence="1" id="KW-0472">Membrane</keyword>
<sequence>MIYVISPLGEGKKRWTWFLQVNLYTLGVCLASTFTGLIVGSLGLTLKLIQLDLPFWIVGILALAYGLKEFDFIRLPMPQRRWQVPISWINQRPFFGSLAYGLTIGAGFLTFIPYAGFYVWTALALVIGDPKLGALLGFVYGLGRAFSVYLIGFLTTQSDQKSVFEMSAFIFSKAQLWHRLSGFLLLVTAIYILTSA</sequence>
<feature type="transmembrane region" description="Helical" evidence="1">
    <location>
        <begin position="176"/>
        <end position="194"/>
    </location>
</feature>
<dbReference type="EMBL" id="JBHSHC010000027">
    <property type="protein sequence ID" value="MFC4766618.1"/>
    <property type="molecule type" value="Genomic_DNA"/>
</dbReference>
<evidence type="ECO:0000313" key="3">
    <source>
        <dbReference type="Proteomes" id="UP001596002"/>
    </source>
</evidence>
<keyword evidence="1" id="KW-1133">Transmembrane helix</keyword>
<feature type="transmembrane region" description="Helical" evidence="1">
    <location>
        <begin position="21"/>
        <end position="43"/>
    </location>
</feature>
<dbReference type="RefSeq" id="WP_380024517.1">
    <property type="nucleotide sequence ID" value="NZ_JBHSHC010000027.1"/>
</dbReference>
<reference evidence="3" key="1">
    <citation type="journal article" date="2019" name="Int. J. Syst. Evol. Microbiol.">
        <title>The Global Catalogue of Microorganisms (GCM) 10K type strain sequencing project: providing services to taxonomists for standard genome sequencing and annotation.</title>
        <authorList>
            <consortium name="The Broad Institute Genomics Platform"/>
            <consortium name="The Broad Institute Genome Sequencing Center for Infectious Disease"/>
            <person name="Wu L."/>
            <person name="Ma J."/>
        </authorList>
    </citation>
    <scope>NUCLEOTIDE SEQUENCE [LARGE SCALE GENOMIC DNA]</scope>
    <source>
        <strain evidence="3">WYCCWR 12678</strain>
    </source>
</reference>
<feature type="transmembrane region" description="Helical" evidence="1">
    <location>
        <begin position="94"/>
        <end position="120"/>
    </location>
</feature>
<comment type="caution">
    <text evidence="2">The sequence shown here is derived from an EMBL/GenBank/DDBJ whole genome shotgun (WGS) entry which is preliminary data.</text>
</comment>
<feature type="transmembrane region" description="Helical" evidence="1">
    <location>
        <begin position="132"/>
        <end position="155"/>
    </location>
</feature>
<gene>
    <name evidence="2" type="ORF">ACFO8Q_04390</name>
</gene>
<protein>
    <recommendedName>
        <fullName evidence="4">Urease accessory protein UreH-like transmembrane domain-containing protein</fullName>
    </recommendedName>
</protein>
<keyword evidence="1" id="KW-0812">Transmembrane</keyword>
<feature type="transmembrane region" description="Helical" evidence="1">
    <location>
        <begin position="55"/>
        <end position="73"/>
    </location>
</feature>
<proteinExistence type="predicted"/>
<organism evidence="2 3">
    <name type="scientific">Effusibacillus consociatus</name>
    <dbReference type="NCBI Taxonomy" id="1117041"/>
    <lineage>
        <taxon>Bacteria</taxon>
        <taxon>Bacillati</taxon>
        <taxon>Bacillota</taxon>
        <taxon>Bacilli</taxon>
        <taxon>Bacillales</taxon>
        <taxon>Alicyclobacillaceae</taxon>
        <taxon>Effusibacillus</taxon>
    </lineage>
</organism>
<evidence type="ECO:0008006" key="4">
    <source>
        <dbReference type="Google" id="ProtNLM"/>
    </source>
</evidence>
<keyword evidence="3" id="KW-1185">Reference proteome</keyword>
<accession>A0ABV9PYU3</accession>
<dbReference type="Proteomes" id="UP001596002">
    <property type="component" value="Unassembled WGS sequence"/>
</dbReference>
<evidence type="ECO:0000256" key="1">
    <source>
        <dbReference type="SAM" id="Phobius"/>
    </source>
</evidence>